<reference evidence="1" key="1">
    <citation type="journal article" date="2016" name="Mol. Biol. Evol.">
        <title>Comparative Genomics of Early-Diverging Mushroom-Forming Fungi Provides Insights into the Origins of Lignocellulose Decay Capabilities.</title>
        <authorList>
            <person name="Nagy L.G."/>
            <person name="Riley R."/>
            <person name="Tritt A."/>
            <person name="Adam C."/>
            <person name="Daum C."/>
            <person name="Floudas D."/>
            <person name="Sun H."/>
            <person name="Yadav J.S."/>
            <person name="Pangilinan J."/>
            <person name="Larsson K.H."/>
            <person name="Matsuura K."/>
            <person name="Barry K."/>
            <person name="Labutti K."/>
            <person name="Kuo R."/>
            <person name="Ohm R.A."/>
            <person name="Bhattacharya S.S."/>
            <person name="Shirouzu T."/>
            <person name="Yoshinaga Y."/>
            <person name="Martin F.M."/>
            <person name="Grigoriev I.V."/>
            <person name="Hibbett D.S."/>
        </authorList>
    </citation>
    <scope>NUCLEOTIDE SEQUENCE [LARGE SCALE GENOMIC DNA]</scope>
    <source>
        <strain evidence="1">CBS 109695</strain>
    </source>
</reference>
<feature type="non-terminal residue" evidence="1">
    <location>
        <position position="67"/>
    </location>
</feature>
<dbReference type="EMBL" id="KV417692">
    <property type="protein sequence ID" value="KZP09804.1"/>
    <property type="molecule type" value="Genomic_DNA"/>
</dbReference>
<gene>
    <name evidence="1" type="ORF">FIBSPDRAFT_709124</name>
</gene>
<name>A0A165YQD4_9AGAM</name>
<sequence length="67" mass="7130">MPGLIALLMASNYDVVITGAGGRLQAKSTGFFEEIVNTEKEHAPRARMGFHSSPQSTVAAVKRACPL</sequence>
<evidence type="ECO:0000313" key="1">
    <source>
        <dbReference type="EMBL" id="KZP09804.1"/>
    </source>
</evidence>
<accession>A0A165YQD4</accession>
<dbReference type="OrthoDB" id="2781894at2759"/>
<proteinExistence type="predicted"/>
<dbReference type="AlphaFoldDB" id="A0A165YQD4"/>
<organism evidence="1">
    <name type="scientific">Athelia psychrophila</name>
    <dbReference type="NCBI Taxonomy" id="1759441"/>
    <lineage>
        <taxon>Eukaryota</taxon>
        <taxon>Fungi</taxon>
        <taxon>Dikarya</taxon>
        <taxon>Basidiomycota</taxon>
        <taxon>Agaricomycotina</taxon>
        <taxon>Agaricomycetes</taxon>
        <taxon>Agaricomycetidae</taxon>
        <taxon>Atheliales</taxon>
        <taxon>Atheliaceae</taxon>
        <taxon>Athelia</taxon>
    </lineage>
</organism>
<protein>
    <submittedName>
        <fullName evidence="1">Uncharacterized protein</fullName>
    </submittedName>
</protein>